<proteinExistence type="predicted"/>
<comment type="caution">
    <text evidence="2">The sequence shown here is derived from an EMBL/GenBank/DDBJ whole genome shotgun (WGS) entry which is preliminary data.</text>
</comment>
<keyword evidence="3" id="KW-1185">Reference proteome</keyword>
<organism evidence="2 3">
    <name type="scientific">Azomonas agilis</name>
    <dbReference type="NCBI Taxonomy" id="116849"/>
    <lineage>
        <taxon>Bacteria</taxon>
        <taxon>Pseudomonadati</taxon>
        <taxon>Pseudomonadota</taxon>
        <taxon>Gammaproteobacteria</taxon>
        <taxon>Pseudomonadales</taxon>
        <taxon>Pseudomonadaceae</taxon>
        <taxon>Azomonas</taxon>
    </lineage>
</organism>
<keyword evidence="1" id="KW-0472">Membrane</keyword>
<evidence type="ECO:0000313" key="2">
    <source>
        <dbReference type="EMBL" id="TWH75985.1"/>
    </source>
</evidence>
<protein>
    <submittedName>
        <fullName evidence="2">Uncharacterized protein</fullName>
    </submittedName>
</protein>
<dbReference type="EMBL" id="VLKG01000004">
    <property type="protein sequence ID" value="TWH75985.1"/>
    <property type="molecule type" value="Genomic_DNA"/>
</dbReference>
<keyword evidence="1" id="KW-1133">Transmembrane helix</keyword>
<name>A0A562IZG1_9GAMM</name>
<accession>A0A562IZG1</accession>
<dbReference type="RefSeq" id="WP_144571209.1">
    <property type="nucleotide sequence ID" value="NZ_VLKG01000004.1"/>
</dbReference>
<dbReference type="Proteomes" id="UP000319627">
    <property type="component" value="Unassembled WGS sequence"/>
</dbReference>
<sequence length="139" mass="16226">MSSARMMRYLKHYGTDLHLWPWPTALWARITLRRSPEAQQLWQRVHQQERLLQQHLCPKRLPETLQQRLRRIPQTYPKTHKNQTLRPIWLPLGMTLACTCTGVAVSAGLWSAPSDLDTTYLANLSWVVLDLILHPEAVL</sequence>
<feature type="transmembrane region" description="Helical" evidence="1">
    <location>
        <begin position="88"/>
        <end position="110"/>
    </location>
</feature>
<evidence type="ECO:0000313" key="3">
    <source>
        <dbReference type="Proteomes" id="UP000319627"/>
    </source>
</evidence>
<keyword evidence="1" id="KW-0812">Transmembrane</keyword>
<evidence type="ECO:0000256" key="1">
    <source>
        <dbReference type="SAM" id="Phobius"/>
    </source>
</evidence>
<reference evidence="2 3" key="1">
    <citation type="submission" date="2019-07" db="EMBL/GenBank/DDBJ databases">
        <title>Genomic Encyclopedia of Type Strains, Phase I: the one thousand microbial genomes (KMG-I) project.</title>
        <authorList>
            <person name="Kyrpides N."/>
        </authorList>
    </citation>
    <scope>NUCLEOTIDE SEQUENCE [LARGE SCALE GENOMIC DNA]</scope>
    <source>
        <strain evidence="2 3">DSM 375</strain>
    </source>
</reference>
<dbReference type="AlphaFoldDB" id="A0A562IZG1"/>
<gene>
    <name evidence="2" type="ORF">LX59_01495</name>
</gene>